<evidence type="ECO:0000313" key="2">
    <source>
        <dbReference type="EMBL" id="OKS86725.1"/>
    </source>
</evidence>
<dbReference type="InterPro" id="IPR027417">
    <property type="entry name" value="P-loop_NTPase"/>
</dbReference>
<dbReference type="InterPro" id="IPR003593">
    <property type="entry name" value="AAA+_ATPase"/>
</dbReference>
<organism evidence="2 3">
    <name type="scientific">Mucilaginibacter polytrichastri</name>
    <dbReference type="NCBI Taxonomy" id="1302689"/>
    <lineage>
        <taxon>Bacteria</taxon>
        <taxon>Pseudomonadati</taxon>
        <taxon>Bacteroidota</taxon>
        <taxon>Sphingobacteriia</taxon>
        <taxon>Sphingobacteriales</taxon>
        <taxon>Sphingobacteriaceae</taxon>
        <taxon>Mucilaginibacter</taxon>
    </lineage>
</organism>
<reference evidence="2 3" key="1">
    <citation type="submission" date="2016-11" db="EMBL/GenBank/DDBJ databases">
        <title>Whole Genome Sequencing of Mucilaginibacter polytrichastri RG4-7(T) isolated from the moss sample.</title>
        <authorList>
            <person name="Li Y."/>
        </authorList>
    </citation>
    <scope>NUCLEOTIDE SEQUENCE [LARGE SCALE GENOMIC DNA]</scope>
    <source>
        <strain evidence="2 3">RG4-7</strain>
    </source>
</reference>
<dbReference type="AlphaFoldDB" id="A0A1Q5ZY76"/>
<dbReference type="InterPro" id="IPR003615">
    <property type="entry name" value="HNH_nuc"/>
</dbReference>
<protein>
    <recommendedName>
        <fullName evidence="1">AAA+ ATPase domain-containing protein</fullName>
    </recommendedName>
</protein>
<dbReference type="EMBL" id="MPPL01000001">
    <property type="protein sequence ID" value="OKS86725.1"/>
    <property type="molecule type" value="Genomic_DNA"/>
</dbReference>
<evidence type="ECO:0000259" key="1">
    <source>
        <dbReference type="SMART" id="SM00382"/>
    </source>
</evidence>
<dbReference type="Gene3D" id="1.10.30.50">
    <property type="match status" value="1"/>
</dbReference>
<sequence length="702" mass="80123">MLRVNRPERPPFYNSSSYILAKEQLESDALSNSQQRLHFNYDILSSLAGDLLPVFHFKCAYCESPVPGPSDFQIDSFRPKGGAVGLSNEFSLLHYYWLAYEWENLLPCCNDCNKHKGNSFPIEPNTERARIGAVGEELYLEMSLLVDPCRDDPREHMMFHEDGTVSAITGKGDCTIEILGLNRGNLVRERQREAQQLSTEIETMLMDDRTEAAQFLEAFTSRWPERPHLGAMIDIALRRIEAERQKKSSPFQSIHVTSAANIVLQSHPVSIQFTEQLEALKRFTIRKIEIKNFKTVETLTLDIPAGQNTDTEAWLLILGDNGIGKSSILQAIALALSSRELINKFKIKPVEVLRHGASEGFVRIHSYEQDELIELRFNKRRFTRYCSKPTVFLLGYGSTRLLPKGYLRSDRYRQPYSNIGNLFDYTAALTDVNKWLSSLPAEEFEQRVAPVLIDLLDMSGKDRVAMENGRLILYHHGDNSDLSVSSDGYKTIIGLACDMMRTLSREKANYHTMQGIVLIDELGNHLHPRWRMKIVPALRRAFPRLQFIVSTHEPLCLRGLLHGEVVVLLRDEKNHVCALDKTLLPDHNKLRVDQLLTSDLFGLLNTLEPSLERKYEDYYLLLSKPPENRNLEEQEKINVLGKELAGEELIGSTPQLQALYGVINETFAKKMREDGFKTKAQVKASTIAEVKNLLDKPEFDWL</sequence>
<dbReference type="SUPFAM" id="SSF52540">
    <property type="entry name" value="P-loop containing nucleoside triphosphate hydrolases"/>
    <property type="match status" value="1"/>
</dbReference>
<dbReference type="PANTHER" id="PTHR43581:SF2">
    <property type="entry name" value="EXCINUCLEASE ATPASE SUBUNIT"/>
    <property type="match status" value="1"/>
</dbReference>
<dbReference type="OrthoDB" id="9805802at2"/>
<dbReference type="InterPro" id="IPR051396">
    <property type="entry name" value="Bact_Antivir_Def_Nuclease"/>
</dbReference>
<dbReference type="InterPro" id="IPR003959">
    <property type="entry name" value="ATPase_AAA_core"/>
</dbReference>
<dbReference type="GO" id="GO:0005524">
    <property type="term" value="F:ATP binding"/>
    <property type="evidence" value="ECO:0007669"/>
    <property type="project" value="InterPro"/>
</dbReference>
<feature type="domain" description="AAA+ ATPase" evidence="1">
    <location>
        <begin position="311"/>
        <end position="571"/>
    </location>
</feature>
<comment type="caution">
    <text evidence="2">The sequence shown here is derived from an EMBL/GenBank/DDBJ whole genome shotgun (WGS) entry which is preliminary data.</text>
</comment>
<keyword evidence="3" id="KW-1185">Reference proteome</keyword>
<dbReference type="GO" id="GO:0016887">
    <property type="term" value="F:ATP hydrolysis activity"/>
    <property type="evidence" value="ECO:0007669"/>
    <property type="project" value="InterPro"/>
</dbReference>
<proteinExistence type="predicted"/>
<dbReference type="SMART" id="SM00382">
    <property type="entry name" value="AAA"/>
    <property type="match status" value="1"/>
</dbReference>
<dbReference type="PANTHER" id="PTHR43581">
    <property type="entry name" value="ATP/GTP PHOSPHATASE"/>
    <property type="match status" value="1"/>
</dbReference>
<dbReference type="CDD" id="cd00085">
    <property type="entry name" value="HNHc"/>
    <property type="match status" value="1"/>
</dbReference>
<name>A0A1Q5ZY76_9SPHI</name>
<dbReference type="STRING" id="1302689.RG47T_2182"/>
<dbReference type="Pfam" id="PF13304">
    <property type="entry name" value="AAA_21"/>
    <property type="match status" value="1"/>
</dbReference>
<gene>
    <name evidence="2" type="ORF">RG47T_2182</name>
</gene>
<evidence type="ECO:0000313" key="3">
    <source>
        <dbReference type="Proteomes" id="UP000186720"/>
    </source>
</evidence>
<accession>A0A1Q5ZY76</accession>
<dbReference type="Proteomes" id="UP000186720">
    <property type="component" value="Unassembled WGS sequence"/>
</dbReference>
<dbReference type="Gene3D" id="3.40.50.300">
    <property type="entry name" value="P-loop containing nucleotide triphosphate hydrolases"/>
    <property type="match status" value="2"/>
</dbReference>
<dbReference type="RefSeq" id="WP_074489403.1">
    <property type="nucleotide sequence ID" value="NZ_FPAM01000004.1"/>
</dbReference>